<dbReference type="Gene3D" id="3.40.50.1000">
    <property type="entry name" value="HAD superfamily/HAD-like"/>
    <property type="match status" value="1"/>
</dbReference>
<dbReference type="Proteomes" id="UP000661607">
    <property type="component" value="Unassembled WGS sequence"/>
</dbReference>
<evidence type="ECO:0000313" key="1">
    <source>
        <dbReference type="EMBL" id="MBE1561111.1"/>
    </source>
</evidence>
<organism evidence="1 2">
    <name type="scientific">Nonomuraea africana</name>
    <dbReference type="NCBI Taxonomy" id="46171"/>
    <lineage>
        <taxon>Bacteria</taxon>
        <taxon>Bacillati</taxon>
        <taxon>Actinomycetota</taxon>
        <taxon>Actinomycetes</taxon>
        <taxon>Streptosporangiales</taxon>
        <taxon>Streptosporangiaceae</taxon>
        <taxon>Nonomuraea</taxon>
    </lineage>
</organism>
<accession>A0ABR9KGH2</accession>
<dbReference type="InterPro" id="IPR023214">
    <property type="entry name" value="HAD_sf"/>
</dbReference>
<dbReference type="InterPro" id="IPR036412">
    <property type="entry name" value="HAD-like_sf"/>
</dbReference>
<proteinExistence type="predicted"/>
<dbReference type="SUPFAM" id="SSF56784">
    <property type="entry name" value="HAD-like"/>
    <property type="match status" value="1"/>
</dbReference>
<dbReference type="EMBL" id="JADBEF010000001">
    <property type="protein sequence ID" value="MBE1561111.1"/>
    <property type="molecule type" value="Genomic_DNA"/>
</dbReference>
<reference evidence="1 2" key="1">
    <citation type="submission" date="2020-10" db="EMBL/GenBank/DDBJ databases">
        <title>Sequencing the genomes of 1000 actinobacteria strains.</title>
        <authorList>
            <person name="Klenk H.-P."/>
        </authorList>
    </citation>
    <scope>NUCLEOTIDE SEQUENCE [LARGE SCALE GENOMIC DNA]</scope>
    <source>
        <strain evidence="1 2">DSM 43748</strain>
    </source>
</reference>
<comment type="caution">
    <text evidence="1">The sequence shown here is derived from an EMBL/GenBank/DDBJ whole genome shotgun (WGS) entry which is preliminary data.</text>
</comment>
<sequence length="35" mass="3654">MTFVDDRLENVAAAEAAGLVGVHFRDPSDLAPLVG</sequence>
<evidence type="ECO:0000313" key="2">
    <source>
        <dbReference type="Proteomes" id="UP000661607"/>
    </source>
</evidence>
<gene>
    <name evidence="1" type="ORF">H4W81_003890</name>
</gene>
<name>A0ABR9KGH2_9ACTN</name>
<keyword evidence="2" id="KW-1185">Reference proteome</keyword>
<protein>
    <submittedName>
        <fullName evidence="1">FMN phosphatase YigB (HAD superfamily)</fullName>
    </submittedName>
</protein>